<evidence type="ECO:0000313" key="1">
    <source>
        <dbReference type="EMBL" id="MEO1780823.1"/>
    </source>
</evidence>
<keyword evidence="2" id="KW-1185">Reference proteome</keyword>
<dbReference type="EMBL" id="MAEI02000001">
    <property type="protein sequence ID" value="MEO1780823.1"/>
    <property type="molecule type" value="Genomic_DNA"/>
</dbReference>
<dbReference type="Proteomes" id="UP001429357">
    <property type="component" value="Unassembled WGS sequence"/>
</dbReference>
<reference evidence="1" key="2">
    <citation type="submission" date="2024-02" db="EMBL/GenBank/DDBJ databases">
        <title>The Genome Sequence of Enterococcus diestrammenae JM9A.</title>
        <authorList>
            <person name="Earl A."/>
            <person name="Manson A."/>
            <person name="Gilmore M."/>
            <person name="Sanders J."/>
            <person name="Shea T."/>
            <person name="Howe W."/>
            <person name="Livny J."/>
            <person name="Cuomo C."/>
            <person name="Neafsey D."/>
            <person name="Birren B."/>
        </authorList>
    </citation>
    <scope>NUCLEOTIDE SEQUENCE</scope>
    <source>
        <strain evidence="1">JM9A</strain>
    </source>
</reference>
<comment type="caution">
    <text evidence="1">The sequence shown here is derived from an EMBL/GenBank/DDBJ whole genome shotgun (WGS) entry which is preliminary data.</text>
</comment>
<organism evidence="1 2">
    <name type="scientific">Enterococcus diestrammenae</name>
    <dbReference type="NCBI Taxonomy" id="1155073"/>
    <lineage>
        <taxon>Bacteria</taxon>
        <taxon>Bacillati</taxon>
        <taxon>Bacillota</taxon>
        <taxon>Bacilli</taxon>
        <taxon>Lactobacillales</taxon>
        <taxon>Enterococcaceae</taxon>
        <taxon>Enterococcus</taxon>
    </lineage>
</organism>
<protein>
    <submittedName>
        <fullName evidence="1">Uncharacterized protein</fullName>
    </submittedName>
</protein>
<accession>A0ABV0EYE2</accession>
<gene>
    <name evidence="1" type="ORF">BAU18_000374</name>
</gene>
<reference evidence="1" key="1">
    <citation type="submission" date="2016-06" db="EMBL/GenBank/DDBJ databases">
        <authorList>
            <person name="Van Tyne D."/>
        </authorList>
    </citation>
    <scope>NUCLEOTIDE SEQUENCE</scope>
    <source>
        <strain evidence="1">JM9A</strain>
    </source>
</reference>
<name>A0ABV0EYE2_9ENTE</name>
<dbReference type="RefSeq" id="WP_161869732.1">
    <property type="nucleotide sequence ID" value="NZ_MAEI02000001.1"/>
</dbReference>
<evidence type="ECO:0000313" key="2">
    <source>
        <dbReference type="Proteomes" id="UP001429357"/>
    </source>
</evidence>
<sequence>MNEKDMIEYEKADRKVFLKQHEKGASPVDASTTVSKRELAIYLAAKGYDTATEMHEDILGDLYNQLPD</sequence>
<proteinExistence type="predicted"/>